<evidence type="ECO:0000256" key="3">
    <source>
        <dbReference type="ARBA" id="ARBA00023163"/>
    </source>
</evidence>
<dbReference type="SUPFAM" id="SSF46785">
    <property type="entry name" value="Winged helix' DNA-binding domain"/>
    <property type="match status" value="1"/>
</dbReference>
<evidence type="ECO:0000256" key="4">
    <source>
        <dbReference type="SAM" id="MobiDB-lite"/>
    </source>
</evidence>
<dbReference type="InterPro" id="IPR002577">
    <property type="entry name" value="HTH_HxlR"/>
</dbReference>
<dbReference type="Proteomes" id="UP000198609">
    <property type="component" value="Unassembled WGS sequence"/>
</dbReference>
<dbReference type="AlphaFoldDB" id="A0A1H4KPW7"/>
<evidence type="ECO:0000313" key="6">
    <source>
        <dbReference type="EMBL" id="SEB60629.1"/>
    </source>
</evidence>
<accession>A0A1H4KPW7</accession>
<dbReference type="InterPro" id="IPR036388">
    <property type="entry name" value="WH-like_DNA-bd_sf"/>
</dbReference>
<organism evidence="6 7">
    <name type="scientific">Streptomyces melanosporofaciens</name>
    <dbReference type="NCBI Taxonomy" id="67327"/>
    <lineage>
        <taxon>Bacteria</taxon>
        <taxon>Bacillati</taxon>
        <taxon>Actinomycetota</taxon>
        <taxon>Actinomycetes</taxon>
        <taxon>Kitasatosporales</taxon>
        <taxon>Streptomycetaceae</taxon>
        <taxon>Streptomyces</taxon>
        <taxon>Streptomyces violaceusniger group</taxon>
    </lineage>
</organism>
<dbReference type="EMBL" id="FNST01000002">
    <property type="protein sequence ID" value="SEB60629.1"/>
    <property type="molecule type" value="Genomic_DNA"/>
</dbReference>
<evidence type="ECO:0000313" key="7">
    <source>
        <dbReference type="Proteomes" id="UP000198609"/>
    </source>
</evidence>
<gene>
    <name evidence="6" type="ORF">SAMN04490356_0897</name>
</gene>
<dbReference type="Pfam" id="PF01638">
    <property type="entry name" value="HxlR"/>
    <property type="match status" value="1"/>
</dbReference>
<dbReference type="PROSITE" id="PS51118">
    <property type="entry name" value="HTH_HXLR"/>
    <property type="match status" value="1"/>
</dbReference>
<reference evidence="7" key="1">
    <citation type="submission" date="2016-10" db="EMBL/GenBank/DDBJ databases">
        <authorList>
            <person name="Varghese N."/>
            <person name="Submissions S."/>
        </authorList>
    </citation>
    <scope>NUCLEOTIDE SEQUENCE [LARGE SCALE GENOMIC DNA]</scope>
    <source>
        <strain evidence="7">DSM 40318</strain>
    </source>
</reference>
<dbReference type="Gene3D" id="1.10.10.10">
    <property type="entry name" value="Winged helix-like DNA-binding domain superfamily/Winged helix DNA-binding domain"/>
    <property type="match status" value="1"/>
</dbReference>
<dbReference type="InterPro" id="IPR036390">
    <property type="entry name" value="WH_DNA-bd_sf"/>
</dbReference>
<sequence length="305" mass="34621">MNGLRQWLPAWIPPRGKREAIATGLWWDAIRTSAEIGYQVLGILRPQIRCTPGAVIADLEGREPHLYFLVRRSTADHWSAPGSRALGKGWFVVVPSPSHTAPPGPYWAVPPCPDEPLLTSPRFLLLAFHLVGMERQSSRTPRQQPLAWKAQMPRSEHHRLPATHSAEDTSGADEAPRDHVFILNLRHALHMINGEWIPDVLVALAEGPKQYTGLLGTIREKTHEDGWSETRHLYLQESVLNRTLRRLEREELIERHREPTFPYRARYQLTSAADELLTALTPLAEWPKQHADLVNRARQAGLKGQ</sequence>
<dbReference type="GO" id="GO:0003677">
    <property type="term" value="F:DNA binding"/>
    <property type="evidence" value="ECO:0007669"/>
    <property type="project" value="UniProtKB-KW"/>
</dbReference>
<protein>
    <submittedName>
        <fullName evidence="6">DNA-binding transcriptional regulator, HxlR family</fullName>
    </submittedName>
</protein>
<feature type="region of interest" description="Disordered" evidence="4">
    <location>
        <begin position="136"/>
        <end position="173"/>
    </location>
</feature>
<keyword evidence="3" id="KW-0804">Transcription</keyword>
<dbReference type="PANTHER" id="PTHR33204">
    <property type="entry name" value="TRANSCRIPTIONAL REGULATOR, MARR FAMILY"/>
    <property type="match status" value="1"/>
</dbReference>
<evidence type="ECO:0000259" key="5">
    <source>
        <dbReference type="PROSITE" id="PS51118"/>
    </source>
</evidence>
<dbReference type="PANTHER" id="PTHR33204:SF37">
    <property type="entry name" value="HTH-TYPE TRANSCRIPTIONAL REGULATOR YODB"/>
    <property type="match status" value="1"/>
</dbReference>
<name>A0A1H4KPW7_STRMJ</name>
<keyword evidence="7" id="KW-1185">Reference proteome</keyword>
<feature type="domain" description="HTH hxlR-type" evidence="5">
    <location>
        <begin position="175"/>
        <end position="295"/>
    </location>
</feature>
<evidence type="ECO:0000256" key="1">
    <source>
        <dbReference type="ARBA" id="ARBA00023015"/>
    </source>
</evidence>
<evidence type="ECO:0000256" key="2">
    <source>
        <dbReference type="ARBA" id="ARBA00023125"/>
    </source>
</evidence>
<proteinExistence type="predicted"/>
<keyword evidence="2 6" id="KW-0238">DNA-binding</keyword>
<keyword evidence="1" id="KW-0805">Transcription regulation</keyword>